<evidence type="ECO:0000256" key="4">
    <source>
        <dbReference type="ARBA" id="ARBA00023136"/>
    </source>
</evidence>
<dbReference type="OrthoDB" id="1013669at2"/>
<evidence type="ECO:0000256" key="5">
    <source>
        <dbReference type="SAM" id="Phobius"/>
    </source>
</evidence>
<keyword evidence="2 5" id="KW-0812">Transmembrane</keyword>
<evidence type="ECO:0000256" key="2">
    <source>
        <dbReference type="ARBA" id="ARBA00022692"/>
    </source>
</evidence>
<proteinExistence type="predicted"/>
<keyword evidence="7" id="KW-0436">Ligase</keyword>
<evidence type="ECO:0000256" key="3">
    <source>
        <dbReference type="ARBA" id="ARBA00022989"/>
    </source>
</evidence>
<dbReference type="GO" id="GO:0016874">
    <property type="term" value="F:ligase activity"/>
    <property type="evidence" value="ECO:0007669"/>
    <property type="project" value="UniProtKB-KW"/>
</dbReference>
<dbReference type="InterPro" id="IPR051533">
    <property type="entry name" value="WaaL-like"/>
</dbReference>
<dbReference type="InterPro" id="IPR007016">
    <property type="entry name" value="O-antigen_ligase-rel_domated"/>
</dbReference>
<dbReference type="AlphaFoldDB" id="A0A553GX36"/>
<dbReference type="Pfam" id="PF04932">
    <property type="entry name" value="Wzy_C"/>
    <property type="match status" value="1"/>
</dbReference>
<keyword evidence="8" id="KW-1185">Reference proteome</keyword>
<feature type="transmembrane region" description="Helical" evidence="5">
    <location>
        <begin position="209"/>
        <end position="225"/>
    </location>
</feature>
<sequence length="451" mass="49588">MLNRASPPAIAEPLPLDTPLPIPALDLRRDWLALWLSAGLLWWLLGMPLLPSSKHYHQGLMALFWLPGLVALVRHGPLRRAWGQPMMILLLAFAAWSALSWTWGPPTVPAGELKIFFYILLAANAVLALACLSPVLFWRSLALAGLLAGFCAWLALAYFYGWQGHGWRDRVVGTGLLNHPILAAQVFGALGVVMVGLRQQVPLPATARRLACWLSGAGYLAFLVMSQSKGPWLAAALTVLLIPLWWRDTRAGVGVALFSAAGLFALWMWPDFMMQRGLSFRPELSDLAWRQFLQHPLRGLGFATDYLLVINPTLAFEHAHNVYLHIAIRLGAVGLGLWAAMQVLALWGFWRARATPVARGLCALMCFACLAMLTDGVGPWVKPREEWFCSWMPLFIGMAWLTLQRQARLAAAVPAIAERAAPLAAERPVSGACPAVLVSPKDRQKAFGDHG</sequence>
<dbReference type="EMBL" id="VJOY01000010">
    <property type="protein sequence ID" value="TRX74051.1"/>
    <property type="molecule type" value="Genomic_DNA"/>
</dbReference>
<organism evidence="7 8">
    <name type="scientific">Pseudomonas mangiferae</name>
    <dbReference type="NCBI Taxonomy" id="2593654"/>
    <lineage>
        <taxon>Bacteria</taxon>
        <taxon>Pseudomonadati</taxon>
        <taxon>Pseudomonadota</taxon>
        <taxon>Gammaproteobacteria</taxon>
        <taxon>Pseudomonadales</taxon>
        <taxon>Pseudomonadaceae</taxon>
        <taxon>Pseudomonas</taxon>
    </lineage>
</organism>
<protein>
    <submittedName>
        <fullName evidence="7">O-antigen ligase family protein</fullName>
    </submittedName>
</protein>
<feature type="transmembrane region" description="Helical" evidence="5">
    <location>
        <begin position="387"/>
        <end position="403"/>
    </location>
</feature>
<dbReference type="RefSeq" id="WP_143489177.1">
    <property type="nucleotide sequence ID" value="NZ_VJOY01000010.1"/>
</dbReference>
<keyword evidence="4 5" id="KW-0472">Membrane</keyword>
<feature type="transmembrane region" description="Helical" evidence="5">
    <location>
        <begin position="253"/>
        <end position="270"/>
    </location>
</feature>
<feature type="transmembrane region" description="Helical" evidence="5">
    <location>
        <begin position="141"/>
        <end position="160"/>
    </location>
</feature>
<name>A0A553GX36_9PSED</name>
<feature type="transmembrane region" description="Helical" evidence="5">
    <location>
        <begin position="56"/>
        <end position="73"/>
    </location>
</feature>
<feature type="transmembrane region" description="Helical" evidence="5">
    <location>
        <begin position="180"/>
        <end position="197"/>
    </location>
</feature>
<feature type="transmembrane region" description="Helical" evidence="5">
    <location>
        <begin position="231"/>
        <end position="246"/>
    </location>
</feature>
<reference evidence="7 8" key="1">
    <citation type="submission" date="2019-07" db="EMBL/GenBank/DDBJ databases">
        <title>Pseudomonas mangiferae sp. nov., isolated from bark of mango tree in Thailand.</title>
        <authorList>
            <person name="Srisuk N."/>
            <person name="Anurat P."/>
        </authorList>
    </citation>
    <scope>NUCLEOTIDE SEQUENCE [LARGE SCALE GENOMIC DNA]</scope>
    <source>
        <strain evidence="7 8">DMKU_BBB3-04</strain>
    </source>
</reference>
<accession>A0A553GX36</accession>
<feature type="domain" description="O-antigen ligase-related" evidence="6">
    <location>
        <begin position="220"/>
        <end position="338"/>
    </location>
</feature>
<gene>
    <name evidence="7" type="ORF">FM069_15010</name>
</gene>
<dbReference type="PANTHER" id="PTHR37422:SF13">
    <property type="entry name" value="LIPOPOLYSACCHARIDE BIOSYNTHESIS PROTEIN PA4999-RELATED"/>
    <property type="match status" value="1"/>
</dbReference>
<evidence type="ECO:0000313" key="7">
    <source>
        <dbReference type="EMBL" id="TRX74051.1"/>
    </source>
</evidence>
<evidence type="ECO:0000313" key="8">
    <source>
        <dbReference type="Proteomes" id="UP000315235"/>
    </source>
</evidence>
<feature type="transmembrane region" description="Helical" evidence="5">
    <location>
        <begin position="115"/>
        <end position="136"/>
    </location>
</feature>
<comment type="subcellular location">
    <subcellularLocation>
        <location evidence="1">Membrane</location>
        <topology evidence="1">Multi-pass membrane protein</topology>
    </subcellularLocation>
</comment>
<feature type="transmembrane region" description="Helical" evidence="5">
    <location>
        <begin position="326"/>
        <end position="349"/>
    </location>
</feature>
<evidence type="ECO:0000256" key="1">
    <source>
        <dbReference type="ARBA" id="ARBA00004141"/>
    </source>
</evidence>
<keyword evidence="3 5" id="KW-1133">Transmembrane helix</keyword>
<comment type="caution">
    <text evidence="7">The sequence shown here is derived from an EMBL/GenBank/DDBJ whole genome shotgun (WGS) entry which is preliminary data.</text>
</comment>
<feature type="transmembrane region" description="Helical" evidence="5">
    <location>
        <begin position="361"/>
        <end position="381"/>
    </location>
</feature>
<feature type="transmembrane region" description="Helical" evidence="5">
    <location>
        <begin position="31"/>
        <end position="50"/>
    </location>
</feature>
<feature type="transmembrane region" description="Helical" evidence="5">
    <location>
        <begin position="85"/>
        <end position="103"/>
    </location>
</feature>
<dbReference type="PANTHER" id="PTHR37422">
    <property type="entry name" value="TEICHURONIC ACID BIOSYNTHESIS PROTEIN TUAE"/>
    <property type="match status" value="1"/>
</dbReference>
<dbReference type="Proteomes" id="UP000315235">
    <property type="component" value="Unassembled WGS sequence"/>
</dbReference>
<dbReference type="GO" id="GO:0016020">
    <property type="term" value="C:membrane"/>
    <property type="evidence" value="ECO:0007669"/>
    <property type="project" value="UniProtKB-SubCell"/>
</dbReference>
<evidence type="ECO:0000259" key="6">
    <source>
        <dbReference type="Pfam" id="PF04932"/>
    </source>
</evidence>